<name>A0A6C0LFN1_9ZZZZ</name>
<dbReference type="AlphaFoldDB" id="A0A6C0LFN1"/>
<proteinExistence type="predicted"/>
<evidence type="ECO:0000313" key="1">
    <source>
        <dbReference type="EMBL" id="QHU27962.1"/>
    </source>
</evidence>
<protein>
    <submittedName>
        <fullName evidence="1">Uncharacterized protein</fullName>
    </submittedName>
</protein>
<sequence length="220" mass="25842">MTAIIAIAIENYTKMFEAYPDELREFAKENDIELPTITGKRGQALALMAQPEIRGQFYVDRKTAELFFKNINMYSADVIQAFNKSTGIKRMDVKGKYCLKYPFEADKVDIDKRKDANISGDRNLYINTVKEWHREYIIDVPNEKWQVGHLDPTIGDSSEKNLAYQPPIQGKYRDRFKFCKSFIKMWPTAKELVNKNKISEYYTDEEQKILYEALKKKFET</sequence>
<accession>A0A6C0LFN1</accession>
<dbReference type="EMBL" id="MN740466">
    <property type="protein sequence ID" value="QHU27962.1"/>
    <property type="molecule type" value="Genomic_DNA"/>
</dbReference>
<reference evidence="1" key="1">
    <citation type="journal article" date="2020" name="Nature">
        <title>Giant virus diversity and host interactions through global metagenomics.</title>
        <authorList>
            <person name="Schulz F."/>
            <person name="Roux S."/>
            <person name="Paez-Espino D."/>
            <person name="Jungbluth S."/>
            <person name="Walsh D.A."/>
            <person name="Denef V.J."/>
            <person name="McMahon K.D."/>
            <person name="Konstantinidis K.T."/>
            <person name="Eloe-Fadrosh E.A."/>
            <person name="Kyrpides N.C."/>
            <person name="Woyke T."/>
        </authorList>
    </citation>
    <scope>NUCLEOTIDE SEQUENCE</scope>
    <source>
        <strain evidence="1">GVMAG-M-3300027769-26</strain>
    </source>
</reference>
<organism evidence="1">
    <name type="scientific">viral metagenome</name>
    <dbReference type="NCBI Taxonomy" id="1070528"/>
    <lineage>
        <taxon>unclassified sequences</taxon>
        <taxon>metagenomes</taxon>
        <taxon>organismal metagenomes</taxon>
    </lineage>
</organism>